<comment type="caution">
    <text evidence="9">The sequence shown here is derived from an EMBL/GenBank/DDBJ whole genome shotgun (WGS) entry which is preliminary data.</text>
</comment>
<comment type="subcellular location">
    <subcellularLocation>
        <location evidence="1">Cell projection</location>
        <location evidence="1">Cilium</location>
    </subcellularLocation>
</comment>
<comment type="similarity">
    <text evidence="5">Belongs to the CFAP263 family.</text>
</comment>
<dbReference type="GO" id="GO:0060271">
    <property type="term" value="P:cilium assembly"/>
    <property type="evidence" value="ECO:0007669"/>
    <property type="project" value="TreeGrafter"/>
</dbReference>
<keyword evidence="3 7" id="KW-0175">Coiled coil</keyword>
<evidence type="ECO:0000256" key="7">
    <source>
        <dbReference type="SAM" id="Coils"/>
    </source>
</evidence>
<dbReference type="InterPro" id="IPR051885">
    <property type="entry name" value="CC_CF"/>
</dbReference>
<evidence type="ECO:0000256" key="1">
    <source>
        <dbReference type="ARBA" id="ARBA00004138"/>
    </source>
</evidence>
<keyword evidence="10" id="KW-1185">Reference proteome</keyword>
<gene>
    <name evidence="9" type="ORF">CUNI_LOCUS11203</name>
</gene>
<dbReference type="EMBL" id="CAJHNH020002113">
    <property type="protein sequence ID" value="CAG5125645.1"/>
    <property type="molecule type" value="Genomic_DNA"/>
</dbReference>
<dbReference type="GO" id="GO:0005930">
    <property type="term" value="C:axoneme"/>
    <property type="evidence" value="ECO:0007669"/>
    <property type="project" value="TreeGrafter"/>
</dbReference>
<name>A0A8S3ZCL0_9EUPU</name>
<keyword evidence="2" id="KW-0970">Cilium biogenesis/degradation</keyword>
<dbReference type="PANTHER" id="PTHR15654">
    <property type="entry name" value="COILED-COIL DOMAIN-CONTAINING PROTEIN 113-RELATED"/>
    <property type="match status" value="1"/>
</dbReference>
<dbReference type="InterPro" id="IPR025254">
    <property type="entry name" value="CCDC113/CCDC96_CC"/>
</dbReference>
<dbReference type="Proteomes" id="UP000678393">
    <property type="component" value="Unassembled WGS sequence"/>
</dbReference>
<evidence type="ECO:0000256" key="4">
    <source>
        <dbReference type="ARBA" id="ARBA00023273"/>
    </source>
</evidence>
<accession>A0A8S3ZCL0</accession>
<sequence>KSCQTLSTEVQMFQNCLSRIEGSRDPQQRLSLQMGGKGKAEASAFHRKSRASKFTDEKSLGLRAAQKFEIVNKEIEELTEASRNFIRECENTVDSYQATITEADTCLQAIKKDFADFDTDIIKGGVNPFSHAIKAEKCVRYLENKLKNLDSTRKKLILKYNSVKTQEKKVVLQLEQKEQIGDVLHGVDFDQLRIINQQYKQTFSERTRDLLKLKLMTGNAQKALNLHKRTLQDLNKESERIQNDITVRVDFMKRVDAEAKAVQSEISQAEKNNHNLRTNMSKYHAPTIMEYVLANTDALSLQSELKTWERRVRMSEIALGNYLRTWERMARILKN</sequence>
<evidence type="ECO:0000256" key="3">
    <source>
        <dbReference type="ARBA" id="ARBA00023054"/>
    </source>
</evidence>
<dbReference type="AlphaFoldDB" id="A0A8S3ZCL0"/>
<protein>
    <recommendedName>
        <fullName evidence="6">Cilia- and flagella-associated protein 263</fullName>
    </recommendedName>
</protein>
<feature type="non-terminal residue" evidence="9">
    <location>
        <position position="335"/>
    </location>
</feature>
<dbReference type="Pfam" id="PF13870">
    <property type="entry name" value="CCDC113_CCDC96_CC"/>
    <property type="match status" value="1"/>
</dbReference>
<evidence type="ECO:0000256" key="6">
    <source>
        <dbReference type="ARBA" id="ARBA00044798"/>
    </source>
</evidence>
<evidence type="ECO:0000256" key="2">
    <source>
        <dbReference type="ARBA" id="ARBA00022794"/>
    </source>
</evidence>
<dbReference type="OrthoDB" id="10259713at2759"/>
<feature type="coiled-coil region" evidence="7">
    <location>
        <begin position="224"/>
        <end position="279"/>
    </location>
</feature>
<dbReference type="PANTHER" id="PTHR15654:SF2">
    <property type="entry name" value="COILED-COIL DOMAIN-CONTAINING PROTEIN 113"/>
    <property type="match status" value="1"/>
</dbReference>
<reference evidence="9" key="1">
    <citation type="submission" date="2021-04" db="EMBL/GenBank/DDBJ databases">
        <authorList>
            <consortium name="Molecular Ecology Group"/>
        </authorList>
    </citation>
    <scope>NUCLEOTIDE SEQUENCE</scope>
</reference>
<evidence type="ECO:0000313" key="9">
    <source>
        <dbReference type="EMBL" id="CAG5125645.1"/>
    </source>
</evidence>
<proteinExistence type="inferred from homology"/>
<feature type="domain" description="CCDC113/CCDC96 coiled-coil" evidence="8">
    <location>
        <begin position="149"/>
        <end position="313"/>
    </location>
</feature>
<evidence type="ECO:0000259" key="8">
    <source>
        <dbReference type="Pfam" id="PF13870"/>
    </source>
</evidence>
<keyword evidence="4" id="KW-0966">Cell projection</keyword>
<organism evidence="9 10">
    <name type="scientific">Candidula unifasciata</name>
    <dbReference type="NCBI Taxonomy" id="100452"/>
    <lineage>
        <taxon>Eukaryota</taxon>
        <taxon>Metazoa</taxon>
        <taxon>Spiralia</taxon>
        <taxon>Lophotrochozoa</taxon>
        <taxon>Mollusca</taxon>
        <taxon>Gastropoda</taxon>
        <taxon>Heterobranchia</taxon>
        <taxon>Euthyneura</taxon>
        <taxon>Panpulmonata</taxon>
        <taxon>Eupulmonata</taxon>
        <taxon>Stylommatophora</taxon>
        <taxon>Helicina</taxon>
        <taxon>Helicoidea</taxon>
        <taxon>Geomitridae</taxon>
        <taxon>Candidula</taxon>
    </lineage>
</organism>
<evidence type="ECO:0000256" key="5">
    <source>
        <dbReference type="ARBA" id="ARBA00044506"/>
    </source>
</evidence>
<evidence type="ECO:0000313" key="10">
    <source>
        <dbReference type="Proteomes" id="UP000678393"/>
    </source>
</evidence>
<dbReference type="GO" id="GO:0036064">
    <property type="term" value="C:ciliary basal body"/>
    <property type="evidence" value="ECO:0007669"/>
    <property type="project" value="TreeGrafter"/>
</dbReference>